<feature type="region of interest" description="Disordered" evidence="1">
    <location>
        <begin position="1"/>
        <end position="26"/>
    </location>
</feature>
<organism evidence="2 3">
    <name type="scientific">Bradyrhizobium japonicum</name>
    <dbReference type="NCBI Taxonomy" id="375"/>
    <lineage>
        <taxon>Bacteria</taxon>
        <taxon>Pseudomonadati</taxon>
        <taxon>Pseudomonadota</taxon>
        <taxon>Alphaproteobacteria</taxon>
        <taxon>Hyphomicrobiales</taxon>
        <taxon>Nitrobacteraceae</taxon>
        <taxon>Bradyrhizobium</taxon>
    </lineage>
</organism>
<evidence type="ECO:0000313" key="2">
    <source>
        <dbReference type="EMBL" id="OSJ22126.1"/>
    </source>
</evidence>
<accession>A0A1Y2J9A2</accession>
<proteinExistence type="predicted"/>
<sequence>MAEQDPKTGRFLPGNSGNGGRHKGARNKLHADFIQALLDHFHMRGPAENAAGLPRGQAAIEIVYRENPRDYLKLIASVLPKEYTIEDNRYDDVGDEELREIIDDFRRKAFEREGSQGAGEGASGAKSALN</sequence>
<dbReference type="EMBL" id="NAFL01000286">
    <property type="protein sequence ID" value="OSJ22126.1"/>
    <property type="molecule type" value="Genomic_DNA"/>
</dbReference>
<dbReference type="Proteomes" id="UP000193335">
    <property type="component" value="Unassembled WGS sequence"/>
</dbReference>
<gene>
    <name evidence="2" type="ORF">BSZ19_46915</name>
</gene>
<protein>
    <recommendedName>
        <fullName evidence="4">DUF5681 domain-containing protein</fullName>
    </recommendedName>
</protein>
<name>A0A1Y2J9A2_BRAJP</name>
<evidence type="ECO:0000256" key="1">
    <source>
        <dbReference type="SAM" id="MobiDB-lite"/>
    </source>
</evidence>
<evidence type="ECO:0000313" key="3">
    <source>
        <dbReference type="Proteomes" id="UP000193335"/>
    </source>
</evidence>
<comment type="caution">
    <text evidence="2">The sequence shown here is derived from an EMBL/GenBank/DDBJ whole genome shotgun (WGS) entry which is preliminary data.</text>
</comment>
<reference evidence="2 3" key="1">
    <citation type="submission" date="2017-03" db="EMBL/GenBank/DDBJ databases">
        <title>Whole genome sequences of fourteen strains of Bradyrhizobium canariense and one strain of Bradyrhizobium japonicum isolated from Lupinus (Papilionoideae: Genisteae) species in Algeria.</title>
        <authorList>
            <person name="Crovadore J."/>
            <person name="Chekireb D."/>
            <person name="Brachmann A."/>
            <person name="Chablais R."/>
            <person name="Cochard B."/>
            <person name="Lefort F."/>
        </authorList>
    </citation>
    <scope>NUCLEOTIDE SEQUENCE [LARGE SCALE GENOMIC DNA]</scope>
    <source>
        <strain evidence="2 3">UBMA197</strain>
    </source>
</reference>
<dbReference type="RefSeq" id="WP_085405416.1">
    <property type="nucleotide sequence ID" value="NZ_NAFL01000286.1"/>
</dbReference>
<evidence type="ECO:0008006" key="4">
    <source>
        <dbReference type="Google" id="ProtNLM"/>
    </source>
</evidence>
<dbReference type="AlphaFoldDB" id="A0A1Y2J9A2"/>